<keyword evidence="7" id="KW-0539">Nucleus</keyword>
<organism evidence="11">
    <name type="scientific">Albugo laibachii Nc14</name>
    <dbReference type="NCBI Taxonomy" id="890382"/>
    <lineage>
        <taxon>Eukaryota</taxon>
        <taxon>Sar</taxon>
        <taxon>Stramenopiles</taxon>
        <taxon>Oomycota</taxon>
        <taxon>Peronosporomycetes</taxon>
        <taxon>Albuginales</taxon>
        <taxon>Albuginaceae</taxon>
        <taxon>Albugo</taxon>
    </lineage>
</organism>
<dbReference type="GO" id="GO:0005730">
    <property type="term" value="C:nucleolus"/>
    <property type="evidence" value="ECO:0007669"/>
    <property type="project" value="TreeGrafter"/>
</dbReference>
<evidence type="ECO:0000256" key="5">
    <source>
        <dbReference type="ARBA" id="ARBA00022835"/>
    </source>
</evidence>
<evidence type="ECO:0000256" key="1">
    <source>
        <dbReference type="ARBA" id="ARBA00004123"/>
    </source>
</evidence>
<dbReference type="Gene3D" id="1.10.150.80">
    <property type="entry name" value="HRDC domain"/>
    <property type="match status" value="1"/>
</dbReference>
<dbReference type="InterPro" id="IPR002121">
    <property type="entry name" value="HRDC_dom"/>
</dbReference>
<keyword evidence="6 11" id="KW-0269">Exonuclease</keyword>
<dbReference type="PANTHER" id="PTHR12124:SF47">
    <property type="entry name" value="EXOSOME COMPONENT 10"/>
    <property type="match status" value="1"/>
</dbReference>
<dbReference type="GO" id="GO:0000166">
    <property type="term" value="F:nucleotide binding"/>
    <property type="evidence" value="ECO:0007669"/>
    <property type="project" value="InterPro"/>
</dbReference>
<evidence type="ECO:0000256" key="7">
    <source>
        <dbReference type="ARBA" id="ARBA00023242"/>
    </source>
</evidence>
<dbReference type="FunFam" id="1.10.150.80:FF:000001">
    <property type="entry name" value="Putative exosome component 10"/>
    <property type="match status" value="1"/>
</dbReference>
<evidence type="ECO:0000259" key="10">
    <source>
        <dbReference type="PROSITE" id="PS50967"/>
    </source>
</evidence>
<evidence type="ECO:0000313" key="11">
    <source>
        <dbReference type="EMBL" id="CCA18169.1"/>
    </source>
</evidence>
<dbReference type="FunFam" id="3.30.420.10:FF:000059">
    <property type="entry name" value="Exosome complex exonuclease Rrp6"/>
    <property type="match status" value="1"/>
</dbReference>
<evidence type="ECO:0000256" key="2">
    <source>
        <dbReference type="ARBA" id="ARBA00022552"/>
    </source>
</evidence>
<keyword evidence="5" id="KW-0271">Exosome</keyword>
<feature type="region of interest" description="Disordered" evidence="9">
    <location>
        <begin position="651"/>
        <end position="700"/>
    </location>
</feature>
<dbReference type="GO" id="GO:0071036">
    <property type="term" value="P:nuclear polyadenylation-dependent snoRNA catabolic process"/>
    <property type="evidence" value="ECO:0007669"/>
    <property type="project" value="TreeGrafter"/>
</dbReference>
<keyword evidence="2" id="KW-0698">rRNA processing</keyword>
<dbReference type="PROSITE" id="PS50967">
    <property type="entry name" value="HRDC"/>
    <property type="match status" value="1"/>
</dbReference>
<name>F0WAJ8_9STRA</name>
<feature type="region of interest" description="Disordered" evidence="9">
    <location>
        <begin position="735"/>
        <end position="770"/>
    </location>
</feature>
<dbReference type="InterPro" id="IPR010997">
    <property type="entry name" value="HRDC-like_sf"/>
</dbReference>
<dbReference type="SUPFAM" id="SSF53098">
    <property type="entry name" value="Ribonuclease H-like"/>
    <property type="match status" value="1"/>
</dbReference>
<evidence type="ECO:0000256" key="9">
    <source>
        <dbReference type="SAM" id="MobiDB-lite"/>
    </source>
</evidence>
<dbReference type="GO" id="GO:0071038">
    <property type="term" value="P:TRAMP-dependent tRNA surveillance pathway"/>
    <property type="evidence" value="ECO:0007669"/>
    <property type="project" value="TreeGrafter"/>
</dbReference>
<dbReference type="InterPro" id="IPR044876">
    <property type="entry name" value="HRDC_dom_sf"/>
</dbReference>
<reference evidence="11" key="2">
    <citation type="submission" date="2011-02" db="EMBL/GenBank/DDBJ databases">
        <authorList>
            <person name="MacLean D."/>
        </authorList>
    </citation>
    <scope>NUCLEOTIDE SEQUENCE</scope>
</reference>
<dbReference type="GO" id="GO:0071035">
    <property type="term" value="P:nuclear polyadenylation-dependent rRNA catabolic process"/>
    <property type="evidence" value="ECO:0007669"/>
    <property type="project" value="TreeGrafter"/>
</dbReference>
<dbReference type="GO" id="GO:0071039">
    <property type="term" value="P:nuclear polyadenylation-dependent CUT catabolic process"/>
    <property type="evidence" value="ECO:0007669"/>
    <property type="project" value="TreeGrafter"/>
</dbReference>
<dbReference type="InterPro" id="IPR002562">
    <property type="entry name" value="3'-5'_exonuclease_dom"/>
</dbReference>
<dbReference type="EMBL" id="FR824091">
    <property type="protein sequence ID" value="CCA18169.1"/>
    <property type="molecule type" value="Genomic_DNA"/>
</dbReference>
<proteinExistence type="inferred from homology"/>
<comment type="similarity">
    <text evidence="8">Belongs to the exosome component 10/RRP6 family.</text>
</comment>
<dbReference type="GO" id="GO:0071040">
    <property type="term" value="P:nuclear polyadenylation-dependent antisense transcript catabolic process"/>
    <property type="evidence" value="ECO:0007669"/>
    <property type="project" value="TreeGrafter"/>
</dbReference>
<dbReference type="SUPFAM" id="SSF47819">
    <property type="entry name" value="HRDC-like"/>
    <property type="match status" value="1"/>
</dbReference>
<dbReference type="CDD" id="cd06147">
    <property type="entry name" value="Rrp6p_like_exo"/>
    <property type="match status" value="1"/>
</dbReference>
<accession>F0WAJ8</accession>
<dbReference type="GO" id="GO:0071037">
    <property type="term" value="P:nuclear polyadenylation-dependent snRNA catabolic process"/>
    <property type="evidence" value="ECO:0007669"/>
    <property type="project" value="TreeGrafter"/>
</dbReference>
<dbReference type="InterPro" id="IPR012588">
    <property type="entry name" value="Exosome-assoc_fac_Rrp6_N"/>
</dbReference>
<dbReference type="SMART" id="SM00474">
    <property type="entry name" value="35EXOc"/>
    <property type="match status" value="1"/>
</dbReference>
<dbReference type="GO" id="GO:0000467">
    <property type="term" value="P:exonucleolytic trimming to generate mature 3'-end of 5.8S rRNA from tricistronic rRNA transcript (SSU-rRNA, 5.8S rRNA, LSU-rRNA)"/>
    <property type="evidence" value="ECO:0007669"/>
    <property type="project" value="InterPro"/>
</dbReference>
<keyword evidence="4" id="KW-0378">Hydrolase</keyword>
<feature type="domain" description="HRDC" evidence="10">
    <location>
        <begin position="443"/>
        <end position="523"/>
    </location>
</feature>
<dbReference type="PANTHER" id="PTHR12124">
    <property type="entry name" value="POLYMYOSITIS/SCLERODERMA AUTOANTIGEN-RELATED"/>
    <property type="match status" value="1"/>
</dbReference>
<keyword evidence="3" id="KW-0540">Nuclease</keyword>
<evidence type="ECO:0000256" key="4">
    <source>
        <dbReference type="ARBA" id="ARBA00022801"/>
    </source>
</evidence>
<protein>
    <submittedName>
        <fullName evidence="11">Exosome complex exonuclease RRP6like protein putativ</fullName>
    </submittedName>
</protein>
<dbReference type="GO" id="GO:0071044">
    <property type="term" value="P:histone mRNA catabolic process"/>
    <property type="evidence" value="ECO:0007669"/>
    <property type="project" value="TreeGrafter"/>
</dbReference>
<evidence type="ECO:0000256" key="3">
    <source>
        <dbReference type="ARBA" id="ARBA00022722"/>
    </source>
</evidence>
<dbReference type="InterPro" id="IPR045092">
    <property type="entry name" value="Rrp6-like"/>
</dbReference>
<dbReference type="Gene3D" id="3.30.420.10">
    <property type="entry name" value="Ribonuclease H-like superfamily/Ribonuclease H"/>
    <property type="match status" value="1"/>
</dbReference>
<dbReference type="Pfam" id="PF00570">
    <property type="entry name" value="HRDC"/>
    <property type="match status" value="1"/>
</dbReference>
<comment type="subcellular location">
    <subcellularLocation>
        <location evidence="1">Nucleus</location>
    </subcellularLocation>
</comment>
<dbReference type="GO" id="GO:0071051">
    <property type="term" value="P:poly(A)-dependent snoRNA 3'-end processing"/>
    <property type="evidence" value="ECO:0007669"/>
    <property type="project" value="TreeGrafter"/>
</dbReference>
<dbReference type="GO" id="GO:0000176">
    <property type="term" value="C:nuclear exosome (RNase complex)"/>
    <property type="evidence" value="ECO:0007669"/>
    <property type="project" value="InterPro"/>
</dbReference>
<evidence type="ECO:0000256" key="8">
    <source>
        <dbReference type="ARBA" id="ARBA00043957"/>
    </source>
</evidence>
<reference evidence="11" key="1">
    <citation type="journal article" date="2011" name="PLoS Biol.">
        <title>Gene gain and loss during evolution of obligate parasitism in the white rust pathogen of Arabidopsis thaliana.</title>
        <authorList>
            <person name="Kemen E."/>
            <person name="Gardiner A."/>
            <person name="Schultz-Larsen T."/>
            <person name="Kemen A.C."/>
            <person name="Balmuth A.L."/>
            <person name="Robert-Seilaniantz A."/>
            <person name="Bailey K."/>
            <person name="Holub E."/>
            <person name="Studholme D.J."/>
            <person name="Maclean D."/>
            <person name="Jones J.D."/>
        </authorList>
    </citation>
    <scope>NUCLEOTIDE SEQUENCE</scope>
</reference>
<dbReference type="GO" id="GO:0000175">
    <property type="term" value="F:3'-5'-RNA exonuclease activity"/>
    <property type="evidence" value="ECO:0007669"/>
    <property type="project" value="InterPro"/>
</dbReference>
<dbReference type="InterPro" id="IPR012337">
    <property type="entry name" value="RNaseH-like_sf"/>
</dbReference>
<dbReference type="GO" id="GO:0003727">
    <property type="term" value="F:single-stranded RNA binding"/>
    <property type="evidence" value="ECO:0007669"/>
    <property type="project" value="TreeGrafter"/>
</dbReference>
<dbReference type="AlphaFoldDB" id="F0WAJ8"/>
<dbReference type="Pfam" id="PF01612">
    <property type="entry name" value="DNA_pol_A_exo1"/>
    <property type="match status" value="1"/>
</dbReference>
<feature type="compositionally biased region" description="Basic residues" evidence="9">
    <location>
        <begin position="651"/>
        <end position="667"/>
    </location>
</feature>
<dbReference type="HOGENOM" id="CLU_010129_0_1_1"/>
<evidence type="ECO:0000256" key="6">
    <source>
        <dbReference type="ARBA" id="ARBA00022839"/>
    </source>
</evidence>
<dbReference type="InterPro" id="IPR036397">
    <property type="entry name" value="RNaseH_sf"/>
</dbReference>
<gene>
    <name evidence="11" type="primary">AlNc14C46G3722</name>
    <name evidence="11" type="ORF">ALNC14_043120</name>
</gene>
<feature type="region of interest" description="Disordered" evidence="9">
    <location>
        <begin position="613"/>
        <end position="639"/>
    </location>
</feature>
<dbReference type="Pfam" id="PF08066">
    <property type="entry name" value="PMC2NT"/>
    <property type="match status" value="1"/>
</dbReference>
<dbReference type="InterPro" id="IPR049559">
    <property type="entry name" value="Rrp6p-like_exo"/>
</dbReference>
<dbReference type="SMART" id="SM00341">
    <property type="entry name" value="HRDC"/>
    <property type="match status" value="1"/>
</dbReference>
<sequence length="770" mass="87889">MDTNAFVNELYQKIIVAVKASNSIPSEEDEYHYYLKHNTSFASATESCKSSIQRLVVNLASTTSHEPNEEEDSDCTELFQHSDPKEWITDCTDHLLDETFRLLQGEAPRKEKKTANLQMENCSAEFAKSSTNSKSQKKFQKMEMPKPQQSFQESIDNSTAPFVSKLSSKPHAIATSFPIHEEDASFHPYYNELVGLKIPDWQLEMSEMDHLFDKISLQKASFLWVDSADSFQQMLLILQEAHALAIDLEHHNYRSYLGLTCLMQISTHNHDFLVDTLALRSSLQLLNQVFCDPQKLKVLHGADMDILWLQRDLGLYVVNMFDTGRAARVLQLPRFSLAYLLKKCCDIEADKQYQLADWRQRPLTEEMTRYAREDTRYLLFIYRKMKEELLLKSDSNAANLVREVHKHSNQLCLQVYSKPQVSEDDCTALVTKLTASAGVTAFSELQQRVFRRLYFWRDAVARETDESSMYVLPNQLLLQIARHLPSKSEQLLRLRNVIPPLVQKHAFEIVQLILTEKEMEQSEETKAVPTISPAAQTSSKLAAESFVEDDVSITAHKPWKSVKRKITTVEDDKWLHKRLCFPSIDHNDNRSEILQQVWDSVRSIVFTVKHCDEDSTQPDAPIKSTNSVKGVDESAQESFPRSISEMYKLPRKHSKTLKKHPMKKNAAKNKAATPPIDAASLNTDATDHEQAPYTPFDYTMANSKLGTDPFTAQVQNAPQSKVASKKALIASGYNPFVNAQSSKTPKDSNRQSKHFPLKKLSQAPRNATFQ</sequence>